<comment type="caution">
    <text evidence="1">The sequence shown here is derived from an EMBL/GenBank/DDBJ whole genome shotgun (WGS) entry which is preliminary data.</text>
</comment>
<dbReference type="EC" id="2.7.11.1" evidence="1"/>
<organism evidence="1 2">
    <name type="scientific">Dioscorea alata</name>
    <name type="common">Purple yam</name>
    <dbReference type="NCBI Taxonomy" id="55571"/>
    <lineage>
        <taxon>Eukaryota</taxon>
        <taxon>Viridiplantae</taxon>
        <taxon>Streptophyta</taxon>
        <taxon>Embryophyta</taxon>
        <taxon>Tracheophyta</taxon>
        <taxon>Spermatophyta</taxon>
        <taxon>Magnoliopsida</taxon>
        <taxon>Liliopsida</taxon>
        <taxon>Dioscoreales</taxon>
        <taxon>Dioscoreaceae</taxon>
        <taxon>Dioscorea</taxon>
    </lineage>
</organism>
<keyword evidence="1" id="KW-0808">Transferase</keyword>
<dbReference type="EMBL" id="CM037015">
    <property type="protein sequence ID" value="KAH7682838.1"/>
    <property type="molecule type" value="Genomic_DNA"/>
</dbReference>
<proteinExistence type="predicted"/>
<accession>A0ACB7W5U6</accession>
<keyword evidence="1" id="KW-0418">Kinase</keyword>
<gene>
    <name evidence="1" type="ORF">IHE45_05G146100</name>
</gene>
<evidence type="ECO:0000313" key="2">
    <source>
        <dbReference type="Proteomes" id="UP000827976"/>
    </source>
</evidence>
<protein>
    <submittedName>
        <fullName evidence="1">Non-specific serine/threonine protein kinase protein</fullName>
        <ecNumber evidence="1">2.7.11.1</ecNumber>
    </submittedName>
</protein>
<reference evidence="2" key="1">
    <citation type="journal article" date="2022" name="Nat. Commun.">
        <title>Chromosome evolution and the genetic basis of agronomically important traits in greater yam.</title>
        <authorList>
            <person name="Bredeson J.V."/>
            <person name="Lyons J.B."/>
            <person name="Oniyinde I.O."/>
            <person name="Okereke N.R."/>
            <person name="Kolade O."/>
            <person name="Nnabue I."/>
            <person name="Nwadili C.O."/>
            <person name="Hribova E."/>
            <person name="Parker M."/>
            <person name="Nwogha J."/>
            <person name="Shu S."/>
            <person name="Carlson J."/>
            <person name="Kariba R."/>
            <person name="Muthemba S."/>
            <person name="Knop K."/>
            <person name="Barton G.J."/>
            <person name="Sherwood A.V."/>
            <person name="Lopez-Montes A."/>
            <person name="Asiedu R."/>
            <person name="Jamnadass R."/>
            <person name="Muchugi A."/>
            <person name="Goodstein D."/>
            <person name="Egesi C.N."/>
            <person name="Featherston J."/>
            <person name="Asfaw A."/>
            <person name="Simpson G.G."/>
            <person name="Dolezel J."/>
            <person name="Hendre P.S."/>
            <person name="Van Deynze A."/>
            <person name="Kumar P.L."/>
            <person name="Obidiegwu J.E."/>
            <person name="Bhattacharjee R."/>
            <person name="Rokhsar D.S."/>
        </authorList>
    </citation>
    <scope>NUCLEOTIDE SEQUENCE [LARGE SCALE GENOMIC DNA]</scope>
    <source>
        <strain evidence="2">cv. TDa95/00328</strain>
    </source>
</reference>
<evidence type="ECO:0000313" key="1">
    <source>
        <dbReference type="EMBL" id="KAH7682838.1"/>
    </source>
</evidence>
<dbReference type="Proteomes" id="UP000827976">
    <property type="component" value="Chromosome 5"/>
</dbReference>
<keyword evidence="1" id="KW-0723">Serine/threonine-protein kinase</keyword>
<keyword evidence="2" id="KW-1185">Reference proteome</keyword>
<sequence>MLGLGGFISPSIANLSFMQSVELSVNGFSGEVPPEFGCLHRLRYLNLSFNALHGTVPVSLTNCSQLRILSLFSNQLTGSIPVEFGGKAFPQLEMLVLANNSLTGAIPSSIGNLSSLTLLSFALNNLQGIIPEEVGRLSNLVTFQMAGNFLSGTIPPAIFNISSLDFFSVASNQLHGTLPSGFGLRLPIFTTLLMGVNNLSGTIPASLANASMLQLIDFSENQFSGTVPPVFGAMHDLFFLNLEKNQFEASDAKDLTFIDSLVNCSNLQFFSTAYNDLGGVLPLSLANFSGEARVLLMDINYFTGIIPPGIENLISLDSLDFSGNLLTGQIPENIGKLTMLHILGFGDNNLTGNIPSSIGNLTQLSQIYLSGNRLEGTIPTTLKTLQKIRTLFLFNNRLSGRIPGEILSQFFSLQVLDLSKNCFNGTLPSEIGSLINLQQLLLSGNRLSGEIPVTISGCAILEDLDLQGNLFTGSIPSSLGNVKGLSYLNLSYNSLSGSIPSSFSNLKFLETLSLSSNNLSGSIPEFLQDFKYLSTLDLSHNDFTGEVPVKGVFANSSAILSLVGNGELCGGVPQLHLPVCLSKSVEKRSRRSFVLKIVIPIASSVLCLVLILFSFSVLLRRRRESRRRTKSPSSFAVPFEEFPRVSYNDLARATDGFSPRNLIGKGKYGSVYKGTLHGNTTMLVAIKVFNLDTRGASKSFLSECESLRSIRHRNLIHIITSCVSIDSEGHEFKALVLSLMPNGSLDSWLHPEETQEQRSPLTLIQRLNVAVDVADALEYLHHSCQPAVVHCDLKPSNVLLDDDMNAHVGDFGLAKVLMNGNSLQSCTISTGIKGTIGYVPPEYGLGSEVSTMGDVYSYGILLLELFTGKRPVDERFTDGLTMRKFVEIHHASPERIMEIVDPSMFAQDDDDDIEYGEEAVAKRRRECLVSVAALGLACSVESPNERLNMSGVAGQMHAVRNVFLQVGVHGSRVVVHKK</sequence>
<name>A0ACB7W5U6_DIOAL</name>